<name>A0A6N1X7G5_9BURK</name>
<evidence type="ECO:0000313" key="3">
    <source>
        <dbReference type="Proteomes" id="UP000509579"/>
    </source>
</evidence>
<dbReference type="SUPFAM" id="SSF53474">
    <property type="entry name" value="alpha/beta-Hydrolases"/>
    <property type="match status" value="1"/>
</dbReference>
<dbReference type="GO" id="GO:0016787">
    <property type="term" value="F:hydrolase activity"/>
    <property type="evidence" value="ECO:0007669"/>
    <property type="project" value="UniProtKB-KW"/>
</dbReference>
<organism evidence="2 3">
    <name type="scientific">Comamonas antarctica</name>
    <dbReference type="NCBI Taxonomy" id="2743470"/>
    <lineage>
        <taxon>Bacteria</taxon>
        <taxon>Pseudomonadati</taxon>
        <taxon>Pseudomonadota</taxon>
        <taxon>Betaproteobacteria</taxon>
        <taxon>Burkholderiales</taxon>
        <taxon>Comamonadaceae</taxon>
        <taxon>Comamonas</taxon>
    </lineage>
</organism>
<sequence length="362" mass="39781">MTFPANTSAAPTRRDFVKTAGLGLAALGALRQTMAADAPQSIPEGADNFYRSRRVTVQKVRFPSQYQLQIAGNLVLPKNLARDRRAPAIIVGHPMGATKEQSAMLYAQKLAEQGFVTLAIDLPYWGESEGLPRSLVAPDTYADAFSAAADYLAAQDFIAPERIGVLGICGSGGFAISAAKLDPRLKAIATVSMYDMGAVTRNGLNRAQTPAQRQALLAKAQQQRAQELASGTPQWLDYLPLQLPPDADAVTREFHDFYRTPRGMHLPAGVPLERTQNRRLSSEVRFMNFYPFNDIESIAPRPLLFISGDQAHSREFSEDAYRRAAGPKELLWVPGAGHVDLYDRVTLIPWDRLAAFFTQHLA</sequence>
<keyword evidence="3" id="KW-1185">Reference proteome</keyword>
<dbReference type="RefSeq" id="WP_175506100.1">
    <property type="nucleotide sequence ID" value="NZ_CP054841.1"/>
</dbReference>
<dbReference type="Proteomes" id="UP000509579">
    <property type="component" value="Plasmid unnamed1"/>
</dbReference>
<evidence type="ECO:0000313" key="2">
    <source>
        <dbReference type="EMBL" id="QKV55311.1"/>
    </source>
</evidence>
<dbReference type="InterPro" id="IPR051411">
    <property type="entry name" value="Polyketide_trans_af380"/>
</dbReference>
<reference evidence="2 3" key="1">
    <citation type="submission" date="2020-06" db="EMBL/GenBank/DDBJ databases">
        <title>Acidovorax antarctica sp. nov., isolated from Corinth ice sheet soil, Antarctic Fields Peninsula.</title>
        <authorList>
            <person name="Xu Q."/>
            <person name="Peng F."/>
        </authorList>
    </citation>
    <scope>NUCLEOTIDE SEQUENCE [LARGE SCALE GENOMIC DNA]</scope>
    <source>
        <strain evidence="2 3">16-35-5</strain>
        <plasmid evidence="2 3">unnamed1</plasmid>
    </source>
</reference>
<dbReference type="Pfam" id="PF12697">
    <property type="entry name" value="Abhydrolase_6"/>
    <property type="match status" value="1"/>
</dbReference>
<dbReference type="Gene3D" id="3.40.50.1820">
    <property type="entry name" value="alpha/beta hydrolase"/>
    <property type="match status" value="1"/>
</dbReference>
<dbReference type="InterPro" id="IPR000073">
    <property type="entry name" value="AB_hydrolase_1"/>
</dbReference>
<keyword evidence="2" id="KW-0614">Plasmid</keyword>
<geneLocation type="plasmid" evidence="2 3">
    <name>unnamed1</name>
</geneLocation>
<evidence type="ECO:0000259" key="1">
    <source>
        <dbReference type="Pfam" id="PF12697"/>
    </source>
</evidence>
<dbReference type="InterPro" id="IPR006311">
    <property type="entry name" value="TAT_signal"/>
</dbReference>
<dbReference type="AlphaFoldDB" id="A0A6N1X7G5"/>
<feature type="domain" description="AB hydrolase-1" evidence="1">
    <location>
        <begin position="109"/>
        <end position="342"/>
    </location>
</feature>
<proteinExistence type="predicted"/>
<gene>
    <name evidence="2" type="ORF">HUK68_20475</name>
</gene>
<dbReference type="Gene3D" id="1.10.10.800">
    <property type="match status" value="1"/>
</dbReference>
<dbReference type="PROSITE" id="PS51318">
    <property type="entry name" value="TAT"/>
    <property type="match status" value="1"/>
</dbReference>
<dbReference type="KEGG" id="aant:HUK68_20475"/>
<protein>
    <submittedName>
        <fullName evidence="2">Alpha/beta hydrolase</fullName>
    </submittedName>
</protein>
<dbReference type="PANTHER" id="PTHR47751">
    <property type="entry name" value="SUPERFAMILY HYDROLASE, PUTATIVE (AFU_ORTHOLOGUE AFUA_2G16580)-RELATED"/>
    <property type="match status" value="1"/>
</dbReference>
<accession>A0A6N1X7G5</accession>
<dbReference type="PANTHER" id="PTHR47751:SF1">
    <property type="entry name" value="SUPERFAMILY HYDROLASE, PUTATIVE (AFU_ORTHOLOGUE AFUA_2G16580)-RELATED"/>
    <property type="match status" value="1"/>
</dbReference>
<keyword evidence="2" id="KW-0378">Hydrolase</keyword>
<dbReference type="EMBL" id="CP054841">
    <property type="protein sequence ID" value="QKV55311.1"/>
    <property type="molecule type" value="Genomic_DNA"/>
</dbReference>
<dbReference type="InterPro" id="IPR019546">
    <property type="entry name" value="TAT_signal_bac_arc"/>
</dbReference>
<dbReference type="InterPro" id="IPR029058">
    <property type="entry name" value="AB_hydrolase_fold"/>
</dbReference>
<dbReference type="NCBIfam" id="TIGR01409">
    <property type="entry name" value="TAT_signal_seq"/>
    <property type="match status" value="1"/>
</dbReference>